<evidence type="ECO:0000313" key="3">
    <source>
        <dbReference type="Proteomes" id="UP000186513"/>
    </source>
</evidence>
<feature type="chain" id="PRO_5012543674" description="DUF2782 domain-containing protein" evidence="1">
    <location>
        <begin position="19"/>
        <end position="107"/>
    </location>
</feature>
<evidence type="ECO:0000313" key="2">
    <source>
        <dbReference type="EMBL" id="SFZ76152.1"/>
    </source>
</evidence>
<feature type="signal peptide" evidence="1">
    <location>
        <begin position="1"/>
        <end position="18"/>
    </location>
</feature>
<keyword evidence="1" id="KW-0732">Signal</keyword>
<gene>
    <name evidence="2" type="ORF">SAMN02745887_01891</name>
</gene>
<evidence type="ECO:0008006" key="4">
    <source>
        <dbReference type="Google" id="ProtNLM"/>
    </source>
</evidence>
<dbReference type="InterPro" id="IPR021357">
    <property type="entry name" value="DUF2782"/>
</dbReference>
<reference evidence="2 3" key="1">
    <citation type="submission" date="2016-11" db="EMBL/GenBank/DDBJ databases">
        <authorList>
            <person name="Jaros S."/>
            <person name="Januszkiewicz K."/>
            <person name="Wedrychowicz H."/>
        </authorList>
    </citation>
    <scope>NUCLEOTIDE SEQUENCE [LARGE SCALE GENOMIC DNA]</scope>
    <source>
        <strain evidence="2 3">DSM 18899</strain>
    </source>
</reference>
<dbReference type="Pfam" id="PF11191">
    <property type="entry name" value="DUF2782"/>
    <property type="match status" value="1"/>
</dbReference>
<sequence length="107" mass="11632">MRHCLIALSLLASGAPIAADTPLEVPPPPAIPSGTADEAVIEPEVTIVEKADATVTEYRLAGRLYLIKVKPKVGPEYFLSDEDGTGQLVRRDGQPTLRPPKWTIKRF</sequence>
<dbReference type="AlphaFoldDB" id="A0A1K2HH42"/>
<name>A0A1K2HH42_9NEIS</name>
<proteinExistence type="predicted"/>
<dbReference type="STRING" id="1121279.SAMN02745887_01891"/>
<dbReference type="Gene3D" id="2.20.130.30">
    <property type="entry name" value="Protein of unknown function DUF2782"/>
    <property type="match status" value="1"/>
</dbReference>
<dbReference type="Proteomes" id="UP000186513">
    <property type="component" value="Unassembled WGS sequence"/>
</dbReference>
<dbReference type="OrthoDB" id="5296182at2"/>
<protein>
    <recommendedName>
        <fullName evidence="4">DUF2782 domain-containing protein</fullName>
    </recommendedName>
</protein>
<dbReference type="EMBL" id="FPKR01000006">
    <property type="protein sequence ID" value="SFZ76152.1"/>
    <property type="molecule type" value="Genomic_DNA"/>
</dbReference>
<evidence type="ECO:0000256" key="1">
    <source>
        <dbReference type="SAM" id="SignalP"/>
    </source>
</evidence>
<organism evidence="2 3">
    <name type="scientific">Chitinimonas taiwanensis DSM 18899</name>
    <dbReference type="NCBI Taxonomy" id="1121279"/>
    <lineage>
        <taxon>Bacteria</taxon>
        <taxon>Pseudomonadati</taxon>
        <taxon>Pseudomonadota</taxon>
        <taxon>Betaproteobacteria</taxon>
        <taxon>Neisseriales</taxon>
        <taxon>Chitinibacteraceae</taxon>
        <taxon>Chitinimonas</taxon>
    </lineage>
</organism>
<keyword evidence="3" id="KW-1185">Reference proteome</keyword>
<dbReference type="RefSeq" id="WP_072428393.1">
    <property type="nucleotide sequence ID" value="NZ_FPKR01000006.1"/>
</dbReference>
<accession>A0A1K2HH42</accession>